<evidence type="ECO:0000256" key="1">
    <source>
        <dbReference type="SAM" id="Phobius"/>
    </source>
</evidence>
<reference evidence="2 3" key="1">
    <citation type="submission" date="2020-06" db="EMBL/GenBank/DDBJ databases">
        <title>Transcriptomic and genomic resources for Thalictrum thalictroides and T. hernandezii: Facilitating candidate gene discovery in an emerging model plant lineage.</title>
        <authorList>
            <person name="Arias T."/>
            <person name="Riano-Pachon D.M."/>
            <person name="Di Stilio V.S."/>
        </authorList>
    </citation>
    <scope>NUCLEOTIDE SEQUENCE [LARGE SCALE GENOMIC DNA]</scope>
    <source>
        <strain evidence="3">cv. WT478/WT964</strain>
        <tissue evidence="2">Leaves</tissue>
    </source>
</reference>
<sequence length="123" mass="14224">MNLTSDAWVVWVPLQRHDTHVFLMTVLWIGLFYHFVSLPPLPYQVVVLVLCPYPKFEPYPPFPHYLSQSYFHRLPDALHPFSAPHSLHPFSATHALHPFLAPHALHPFSAPHALHPFLAPHPY</sequence>
<evidence type="ECO:0000313" key="2">
    <source>
        <dbReference type="EMBL" id="KAF5180799.1"/>
    </source>
</evidence>
<comment type="caution">
    <text evidence="2">The sequence shown here is derived from an EMBL/GenBank/DDBJ whole genome shotgun (WGS) entry which is preliminary data.</text>
</comment>
<dbReference type="EMBL" id="JABWDY010036967">
    <property type="protein sequence ID" value="KAF5180799.1"/>
    <property type="molecule type" value="Genomic_DNA"/>
</dbReference>
<accession>A0A7J6V6S0</accession>
<gene>
    <name evidence="2" type="ORF">FRX31_029615</name>
</gene>
<dbReference type="Proteomes" id="UP000554482">
    <property type="component" value="Unassembled WGS sequence"/>
</dbReference>
<keyword evidence="3" id="KW-1185">Reference proteome</keyword>
<keyword evidence="1" id="KW-0812">Transmembrane</keyword>
<proteinExistence type="predicted"/>
<name>A0A7J6V6S0_THATH</name>
<evidence type="ECO:0000313" key="3">
    <source>
        <dbReference type="Proteomes" id="UP000554482"/>
    </source>
</evidence>
<organism evidence="2 3">
    <name type="scientific">Thalictrum thalictroides</name>
    <name type="common">Rue-anemone</name>
    <name type="synonym">Anemone thalictroides</name>
    <dbReference type="NCBI Taxonomy" id="46969"/>
    <lineage>
        <taxon>Eukaryota</taxon>
        <taxon>Viridiplantae</taxon>
        <taxon>Streptophyta</taxon>
        <taxon>Embryophyta</taxon>
        <taxon>Tracheophyta</taxon>
        <taxon>Spermatophyta</taxon>
        <taxon>Magnoliopsida</taxon>
        <taxon>Ranunculales</taxon>
        <taxon>Ranunculaceae</taxon>
        <taxon>Thalictroideae</taxon>
        <taxon>Thalictrum</taxon>
    </lineage>
</organism>
<feature type="transmembrane region" description="Helical" evidence="1">
    <location>
        <begin position="20"/>
        <end position="36"/>
    </location>
</feature>
<keyword evidence="1" id="KW-0472">Membrane</keyword>
<keyword evidence="1" id="KW-1133">Transmembrane helix</keyword>
<protein>
    <submittedName>
        <fullName evidence="2">Uncharacterized protein</fullName>
    </submittedName>
</protein>
<dbReference type="AlphaFoldDB" id="A0A7J6V6S0"/>